<name>A0A6G0IC97_LARCR</name>
<gene>
    <name evidence="1" type="ORF">D5F01_LYC12999</name>
</gene>
<dbReference type="InterPro" id="IPR013783">
    <property type="entry name" value="Ig-like_fold"/>
</dbReference>
<comment type="caution">
    <text evidence="1">The sequence shown here is derived from an EMBL/GenBank/DDBJ whole genome shotgun (WGS) entry which is preliminary data.</text>
</comment>
<protein>
    <recommendedName>
        <fullName evidence="3">Ig-like domain-containing protein</fullName>
    </recommendedName>
</protein>
<dbReference type="Gene3D" id="2.60.40.10">
    <property type="entry name" value="Immunoglobulins"/>
    <property type="match status" value="2"/>
</dbReference>
<dbReference type="AlphaFoldDB" id="A0A6G0IC97"/>
<organism evidence="1 2">
    <name type="scientific">Larimichthys crocea</name>
    <name type="common">Large yellow croaker</name>
    <name type="synonym">Pseudosciaena crocea</name>
    <dbReference type="NCBI Taxonomy" id="215358"/>
    <lineage>
        <taxon>Eukaryota</taxon>
        <taxon>Metazoa</taxon>
        <taxon>Chordata</taxon>
        <taxon>Craniata</taxon>
        <taxon>Vertebrata</taxon>
        <taxon>Euteleostomi</taxon>
        <taxon>Actinopterygii</taxon>
        <taxon>Neopterygii</taxon>
        <taxon>Teleostei</taxon>
        <taxon>Neoteleostei</taxon>
        <taxon>Acanthomorphata</taxon>
        <taxon>Eupercaria</taxon>
        <taxon>Sciaenidae</taxon>
        <taxon>Larimichthys</taxon>
    </lineage>
</organism>
<dbReference type="SUPFAM" id="SSF48726">
    <property type="entry name" value="Immunoglobulin"/>
    <property type="match status" value="2"/>
</dbReference>
<sequence length="205" mass="22671">MKSEKQLIRNSSRQNILMKNQTSSLVIAEVAPQDSGWYYCEVNVLQKDPEWGNGTELVILAPPSAPQIYLQIPPDPLAGQWALLCLTGGFHPRELTLTWTHQSTATNIDRPSVTNCTLPAVTSHGNLSEHWTDGALLSLDWLVNLTVSQPKCFQVIDNHSQEAYLFSVFFLPLKQSLDAGVTYTCGVQDHPAMSTALTASFTWGK</sequence>
<evidence type="ECO:0000313" key="1">
    <source>
        <dbReference type="EMBL" id="KAE8289119.1"/>
    </source>
</evidence>
<dbReference type="InterPro" id="IPR036179">
    <property type="entry name" value="Ig-like_dom_sf"/>
</dbReference>
<dbReference type="Proteomes" id="UP000424527">
    <property type="component" value="Unassembled WGS sequence"/>
</dbReference>
<keyword evidence="2" id="KW-1185">Reference proteome</keyword>
<evidence type="ECO:0008006" key="3">
    <source>
        <dbReference type="Google" id="ProtNLM"/>
    </source>
</evidence>
<reference evidence="1 2" key="1">
    <citation type="submission" date="2019-07" db="EMBL/GenBank/DDBJ databases">
        <title>Chromosome genome assembly for large yellow croaker.</title>
        <authorList>
            <person name="Xiao S."/>
        </authorList>
    </citation>
    <scope>NUCLEOTIDE SEQUENCE [LARGE SCALE GENOMIC DNA]</scope>
    <source>
        <strain evidence="1">JMULYC20181020</strain>
        <tissue evidence="1">Muscle</tissue>
    </source>
</reference>
<dbReference type="CDD" id="cd00096">
    <property type="entry name" value="Ig"/>
    <property type="match status" value="1"/>
</dbReference>
<dbReference type="EMBL" id="REGW02000012">
    <property type="protein sequence ID" value="KAE8289119.1"/>
    <property type="molecule type" value="Genomic_DNA"/>
</dbReference>
<evidence type="ECO:0000313" key="2">
    <source>
        <dbReference type="Proteomes" id="UP000424527"/>
    </source>
</evidence>
<proteinExistence type="predicted"/>
<accession>A0A6G0IC97</accession>